<proteinExistence type="predicted"/>
<dbReference type="AlphaFoldDB" id="A0A369AU10"/>
<dbReference type="EMBL" id="QPJU01000001">
    <property type="protein sequence ID" value="RCX11828.1"/>
    <property type="molecule type" value="Genomic_DNA"/>
</dbReference>
<sequence>MSFAANPPSFPPRFVPTLTEVVPEADEMSPAQTNASAPQSLLFVQEEEIVHRVLQRVDMALEQRLREAIATVVHEQTRSLLPRLREEVESVLRQTVYEAVAAELAEGRVERG</sequence>
<organism evidence="1 2">
    <name type="scientific">Extensimonas vulgaris</name>
    <dbReference type="NCBI Taxonomy" id="1031594"/>
    <lineage>
        <taxon>Bacteria</taxon>
        <taxon>Pseudomonadati</taxon>
        <taxon>Pseudomonadota</taxon>
        <taxon>Betaproteobacteria</taxon>
        <taxon>Burkholderiales</taxon>
        <taxon>Comamonadaceae</taxon>
        <taxon>Extensimonas</taxon>
    </lineage>
</organism>
<dbReference type="OrthoDB" id="9154315at2"/>
<accession>A0A369AU10</accession>
<evidence type="ECO:0000313" key="1">
    <source>
        <dbReference type="EMBL" id="RCX11828.1"/>
    </source>
</evidence>
<comment type="caution">
    <text evidence="1">The sequence shown here is derived from an EMBL/GenBank/DDBJ whole genome shotgun (WGS) entry which is preliminary data.</text>
</comment>
<dbReference type="Proteomes" id="UP000252174">
    <property type="component" value="Unassembled WGS sequence"/>
</dbReference>
<evidence type="ECO:0008006" key="3">
    <source>
        <dbReference type="Google" id="ProtNLM"/>
    </source>
</evidence>
<reference evidence="1 2" key="1">
    <citation type="submission" date="2018-07" db="EMBL/GenBank/DDBJ databases">
        <title>Genomic Encyclopedia of Type Strains, Phase IV (KMG-IV): sequencing the most valuable type-strain genomes for metagenomic binning, comparative biology and taxonomic classification.</title>
        <authorList>
            <person name="Goeker M."/>
        </authorList>
    </citation>
    <scope>NUCLEOTIDE SEQUENCE [LARGE SCALE GENOMIC DNA]</scope>
    <source>
        <strain evidence="1 2">DSM 100911</strain>
    </source>
</reference>
<keyword evidence="2" id="KW-1185">Reference proteome</keyword>
<gene>
    <name evidence="1" type="ORF">DFR45_101359</name>
</gene>
<dbReference type="RefSeq" id="WP_114481972.1">
    <property type="nucleotide sequence ID" value="NZ_QPJU01000001.1"/>
</dbReference>
<evidence type="ECO:0000313" key="2">
    <source>
        <dbReference type="Proteomes" id="UP000252174"/>
    </source>
</evidence>
<protein>
    <recommendedName>
        <fullName evidence="3">DUF2486 family protein</fullName>
    </recommendedName>
</protein>
<name>A0A369AU10_9BURK</name>